<keyword evidence="3" id="KW-1185">Reference proteome</keyword>
<feature type="region of interest" description="Disordered" evidence="1">
    <location>
        <begin position="200"/>
        <end position="221"/>
    </location>
</feature>
<evidence type="ECO:0000313" key="2">
    <source>
        <dbReference type="EMBL" id="KYO31968.1"/>
    </source>
</evidence>
<gene>
    <name evidence="2" type="ORF">Y1Q_0012194</name>
</gene>
<sequence length="252" mass="28231">MTREVALYGHLIKQQRSPSAHFDQFISCIRSALWRTRNLLMFWHTQLSGAKPSSILDQQSGGALVTPAQGASEHVTAPRPTLARCNIRKLKRASPYDPGLTGYNPRAGDCEIIPITPAVTPPESVSPTDATIKAVVKAHRRPPAVPGTGSRLFYIIPSPSYGRYIFYAPFQVPLYYRSYVPVKRRPYTYKYISPVKSQRAGSSEEWRRKREAPSILGKEGRMKDAKQKPNAALYFHSLKHIAPTNLEVEGNN</sequence>
<evidence type="ECO:0000256" key="1">
    <source>
        <dbReference type="SAM" id="MobiDB-lite"/>
    </source>
</evidence>
<dbReference type="EMBL" id="AKHW03004011">
    <property type="protein sequence ID" value="KYO31968.1"/>
    <property type="molecule type" value="Genomic_DNA"/>
</dbReference>
<comment type="caution">
    <text evidence="2">The sequence shown here is derived from an EMBL/GenBank/DDBJ whole genome shotgun (WGS) entry which is preliminary data.</text>
</comment>
<dbReference type="AlphaFoldDB" id="A0A151N591"/>
<reference evidence="2 3" key="1">
    <citation type="journal article" date="2012" name="Genome Biol.">
        <title>Sequencing three crocodilian genomes to illuminate the evolution of archosaurs and amniotes.</title>
        <authorList>
            <person name="St John J.A."/>
            <person name="Braun E.L."/>
            <person name="Isberg S.R."/>
            <person name="Miles L.G."/>
            <person name="Chong A.Y."/>
            <person name="Gongora J."/>
            <person name="Dalzell P."/>
            <person name="Moran C."/>
            <person name="Bed'hom B."/>
            <person name="Abzhanov A."/>
            <person name="Burgess S.C."/>
            <person name="Cooksey A.M."/>
            <person name="Castoe T.A."/>
            <person name="Crawford N.G."/>
            <person name="Densmore L.D."/>
            <person name="Drew J.C."/>
            <person name="Edwards S.V."/>
            <person name="Faircloth B.C."/>
            <person name="Fujita M.K."/>
            <person name="Greenwold M.J."/>
            <person name="Hoffmann F.G."/>
            <person name="Howard J.M."/>
            <person name="Iguchi T."/>
            <person name="Janes D.E."/>
            <person name="Khan S.Y."/>
            <person name="Kohno S."/>
            <person name="de Koning A.J."/>
            <person name="Lance S.L."/>
            <person name="McCarthy F.M."/>
            <person name="McCormack J.E."/>
            <person name="Merchant M.E."/>
            <person name="Peterson D.G."/>
            <person name="Pollock D.D."/>
            <person name="Pourmand N."/>
            <person name="Raney B.J."/>
            <person name="Roessler K.A."/>
            <person name="Sanford J.R."/>
            <person name="Sawyer R.H."/>
            <person name="Schmidt C.J."/>
            <person name="Triplett E.W."/>
            <person name="Tuberville T.D."/>
            <person name="Venegas-Anaya M."/>
            <person name="Howard J.T."/>
            <person name="Jarvis E.D."/>
            <person name="Guillette L.J.Jr."/>
            <person name="Glenn T.C."/>
            <person name="Green R.E."/>
            <person name="Ray D.A."/>
        </authorList>
    </citation>
    <scope>NUCLEOTIDE SEQUENCE [LARGE SCALE GENOMIC DNA]</scope>
    <source>
        <strain evidence="2">KSC_2009_1</strain>
    </source>
</reference>
<name>A0A151N591_ALLMI</name>
<accession>A0A151N591</accession>
<feature type="compositionally biased region" description="Basic and acidic residues" evidence="1">
    <location>
        <begin position="202"/>
        <end position="221"/>
    </location>
</feature>
<evidence type="ECO:0000313" key="3">
    <source>
        <dbReference type="Proteomes" id="UP000050525"/>
    </source>
</evidence>
<organism evidence="2 3">
    <name type="scientific">Alligator mississippiensis</name>
    <name type="common">American alligator</name>
    <dbReference type="NCBI Taxonomy" id="8496"/>
    <lineage>
        <taxon>Eukaryota</taxon>
        <taxon>Metazoa</taxon>
        <taxon>Chordata</taxon>
        <taxon>Craniata</taxon>
        <taxon>Vertebrata</taxon>
        <taxon>Euteleostomi</taxon>
        <taxon>Archelosauria</taxon>
        <taxon>Archosauria</taxon>
        <taxon>Crocodylia</taxon>
        <taxon>Alligatoridae</taxon>
        <taxon>Alligatorinae</taxon>
        <taxon>Alligator</taxon>
    </lineage>
</organism>
<protein>
    <submittedName>
        <fullName evidence="2">Uncharacterized protein</fullName>
    </submittedName>
</protein>
<dbReference type="Proteomes" id="UP000050525">
    <property type="component" value="Unassembled WGS sequence"/>
</dbReference>
<proteinExistence type="predicted"/>